<evidence type="ECO:0000313" key="3">
    <source>
        <dbReference type="Proteomes" id="UP000623467"/>
    </source>
</evidence>
<evidence type="ECO:0000313" key="2">
    <source>
        <dbReference type="EMBL" id="KAF7336519.1"/>
    </source>
</evidence>
<keyword evidence="3" id="KW-1185">Reference proteome</keyword>
<organism evidence="2 3">
    <name type="scientific">Mycena sanguinolenta</name>
    <dbReference type="NCBI Taxonomy" id="230812"/>
    <lineage>
        <taxon>Eukaryota</taxon>
        <taxon>Fungi</taxon>
        <taxon>Dikarya</taxon>
        <taxon>Basidiomycota</taxon>
        <taxon>Agaricomycotina</taxon>
        <taxon>Agaricomycetes</taxon>
        <taxon>Agaricomycetidae</taxon>
        <taxon>Agaricales</taxon>
        <taxon>Marasmiineae</taxon>
        <taxon>Mycenaceae</taxon>
        <taxon>Mycena</taxon>
    </lineage>
</organism>
<feature type="region of interest" description="Disordered" evidence="1">
    <location>
        <begin position="330"/>
        <end position="354"/>
    </location>
</feature>
<protein>
    <submittedName>
        <fullName evidence="2">Uncharacterized protein</fullName>
    </submittedName>
</protein>
<name>A0A8H7CG85_9AGAR</name>
<reference evidence="2" key="1">
    <citation type="submission" date="2020-05" db="EMBL/GenBank/DDBJ databases">
        <title>Mycena genomes resolve the evolution of fungal bioluminescence.</title>
        <authorList>
            <person name="Tsai I.J."/>
        </authorList>
    </citation>
    <scope>NUCLEOTIDE SEQUENCE</scope>
    <source>
        <strain evidence="2">160909Yilan</strain>
    </source>
</reference>
<feature type="compositionally biased region" description="Polar residues" evidence="1">
    <location>
        <begin position="10"/>
        <end position="19"/>
    </location>
</feature>
<accession>A0A8H7CG85</accession>
<feature type="compositionally biased region" description="Low complexity" evidence="1">
    <location>
        <begin position="330"/>
        <end position="341"/>
    </location>
</feature>
<dbReference type="EMBL" id="JACAZH010000036">
    <property type="protein sequence ID" value="KAF7336519.1"/>
    <property type="molecule type" value="Genomic_DNA"/>
</dbReference>
<evidence type="ECO:0000256" key="1">
    <source>
        <dbReference type="SAM" id="MobiDB-lite"/>
    </source>
</evidence>
<sequence length="391" mass="42856">MDPLPDHNTPDLTTANGEVQTFPDRPLKDYLVGPKTSHPVVHGWTRESILYNHLDENVTKVLKKPLTSVAAVIITRDRPSDRAAGADAITDALHDLKVANKDDFIVIPPTPKVGDPNAPILPHTNIIMCSSTDLKDKVTDDPSKAVVHTTRKDGTDGFSFYLLPAACPELSWHIGTYVGMSNHTTPFEFFSGLFDRLISDRAVIKMIQEHHDRVPEAQDIPFVVRVILEYAEIKPCQVWMPGKQGRAPERQNAMRLYMPTPSLDAAASKEFKDHLTAPTFSFLIDCRGRATPFQPSRGGRVRAMECSECLRTRPLQRRTALLLTPPSSLASTSMTLSWKPPRSAPPSPPSAITTTRQMGSLLSAVLVIKESAAFAEAAPVAADKLVVASSS</sequence>
<feature type="region of interest" description="Disordered" evidence="1">
    <location>
        <begin position="1"/>
        <end position="20"/>
    </location>
</feature>
<dbReference type="AlphaFoldDB" id="A0A8H7CG85"/>
<dbReference type="OrthoDB" id="2999999at2759"/>
<gene>
    <name evidence="2" type="ORF">MSAN_02283900</name>
</gene>
<proteinExistence type="predicted"/>
<comment type="caution">
    <text evidence="2">The sequence shown here is derived from an EMBL/GenBank/DDBJ whole genome shotgun (WGS) entry which is preliminary data.</text>
</comment>
<dbReference type="Proteomes" id="UP000623467">
    <property type="component" value="Unassembled WGS sequence"/>
</dbReference>